<organism evidence="1 2">
    <name type="scientific">Acinetobacter pittii</name>
    <name type="common">Acinetobacter genomosp. 3</name>
    <dbReference type="NCBI Taxonomy" id="48296"/>
    <lineage>
        <taxon>Bacteria</taxon>
        <taxon>Pseudomonadati</taxon>
        <taxon>Pseudomonadota</taxon>
        <taxon>Gammaproteobacteria</taxon>
        <taxon>Moraxellales</taxon>
        <taxon>Moraxellaceae</taxon>
        <taxon>Acinetobacter</taxon>
        <taxon>Acinetobacter calcoaceticus/baumannii complex</taxon>
    </lineage>
</organism>
<dbReference type="Proteomes" id="UP000294065">
    <property type="component" value="Unassembled WGS sequence"/>
</dbReference>
<dbReference type="AlphaFoldDB" id="A0AAE8G7S1"/>
<dbReference type="EMBL" id="SGTH01000006">
    <property type="protein sequence ID" value="RZH26949.1"/>
    <property type="molecule type" value="Genomic_DNA"/>
</dbReference>
<evidence type="ECO:0000313" key="2">
    <source>
        <dbReference type="Proteomes" id="UP000294065"/>
    </source>
</evidence>
<accession>A0AAE8G7S1</accession>
<dbReference type="RefSeq" id="WP_130173696.1">
    <property type="nucleotide sequence ID" value="NZ_SGTH01000006.1"/>
</dbReference>
<gene>
    <name evidence="1" type="ORF">EXD98_13980</name>
</gene>
<reference evidence="1 2" key="1">
    <citation type="submission" date="2019-02" db="EMBL/GenBank/DDBJ databases">
        <title>The Batch Genome Submission of Acinetobacter spp. strains.</title>
        <authorList>
            <person name="Qin J."/>
            <person name="Hu Y."/>
            <person name="Ye H."/>
            <person name="Wei L."/>
            <person name="Feng Y."/>
            <person name="Zong Z."/>
        </authorList>
    </citation>
    <scope>NUCLEOTIDE SEQUENCE [LARGE SCALE GENOMIC DNA]</scope>
    <source>
        <strain evidence="1 2">WCHAP100012</strain>
    </source>
</reference>
<sequence length="137" mass="15710">MQLTYDVQPPIDKHQRKALLQEIINSAISNFSIYGNSSELNSKFLDITKKLTCLKLFIRNKGFSKLLNELPDSQLDKDRKKLIALENFLLLMALKVIQKATITPICNMIRSIESIFLPLIFIVIRNFTIKKNLSISA</sequence>
<comment type="caution">
    <text evidence="1">The sequence shown here is derived from an EMBL/GenBank/DDBJ whole genome shotgun (WGS) entry which is preliminary data.</text>
</comment>
<name>A0AAE8G7S1_ACIPI</name>
<evidence type="ECO:0000313" key="1">
    <source>
        <dbReference type="EMBL" id="RZH26949.1"/>
    </source>
</evidence>
<proteinExistence type="predicted"/>
<protein>
    <submittedName>
        <fullName evidence="1">Uncharacterized protein</fullName>
    </submittedName>
</protein>